<dbReference type="Gene3D" id="3.30.420.40">
    <property type="match status" value="2"/>
</dbReference>
<organism evidence="3 4">
    <name type="scientific">Actinomyces oris</name>
    <dbReference type="NCBI Taxonomy" id="544580"/>
    <lineage>
        <taxon>Bacteria</taxon>
        <taxon>Bacillati</taxon>
        <taxon>Actinomycetota</taxon>
        <taxon>Actinomycetes</taxon>
        <taxon>Actinomycetales</taxon>
        <taxon>Actinomycetaceae</taxon>
        <taxon>Actinomyces</taxon>
    </lineage>
</organism>
<gene>
    <name evidence="3" type="ORF">RF687_00535</name>
</gene>
<proteinExistence type="inferred from homology"/>
<evidence type="ECO:0000313" key="4">
    <source>
        <dbReference type="Proteomes" id="UP001230065"/>
    </source>
</evidence>
<dbReference type="Pfam" id="PF00480">
    <property type="entry name" value="ROK"/>
    <property type="match status" value="1"/>
</dbReference>
<evidence type="ECO:0000256" key="2">
    <source>
        <dbReference type="SAM" id="MobiDB-lite"/>
    </source>
</evidence>
<evidence type="ECO:0000313" key="3">
    <source>
        <dbReference type="EMBL" id="MDR0176444.1"/>
    </source>
</evidence>
<comment type="caution">
    <text evidence="3">The sequence shown here is derived from an EMBL/GenBank/DDBJ whole genome shotgun (WGS) entry which is preliminary data.</text>
</comment>
<protein>
    <submittedName>
        <fullName evidence="3">ROK family protein</fullName>
    </submittedName>
</protein>
<evidence type="ECO:0000256" key="1">
    <source>
        <dbReference type="ARBA" id="ARBA00006479"/>
    </source>
</evidence>
<dbReference type="Proteomes" id="UP001230065">
    <property type="component" value="Unassembled WGS sequence"/>
</dbReference>
<dbReference type="PANTHER" id="PTHR18964:SF149">
    <property type="entry name" value="BIFUNCTIONAL UDP-N-ACETYLGLUCOSAMINE 2-EPIMERASE_N-ACETYLMANNOSAMINE KINASE"/>
    <property type="match status" value="1"/>
</dbReference>
<dbReference type="PANTHER" id="PTHR18964">
    <property type="entry name" value="ROK (REPRESSOR, ORF, KINASE) FAMILY"/>
    <property type="match status" value="1"/>
</dbReference>
<dbReference type="InterPro" id="IPR000600">
    <property type="entry name" value="ROK"/>
</dbReference>
<dbReference type="InterPro" id="IPR043129">
    <property type="entry name" value="ATPase_NBD"/>
</dbReference>
<reference evidence="3" key="1">
    <citation type="submission" date="2022-06" db="EMBL/GenBank/DDBJ databases">
        <title>Draft Genome Sequences of Three Actinomyces oris Strains, Isolated from Healthy Human Feces.</title>
        <authorList>
            <person name="Ye Y."/>
            <person name="Liu C."/>
            <person name="Zhao J."/>
            <person name="Xu J."/>
            <person name="Huang H."/>
            <person name="Wang B."/>
            <person name="Wei J."/>
            <person name="Jing X."/>
        </authorList>
    </citation>
    <scope>NUCLEOTIDE SEQUENCE</scope>
    <source>
        <strain evidence="3">CNGBCC1803727</strain>
    </source>
</reference>
<feature type="region of interest" description="Disordered" evidence="2">
    <location>
        <begin position="232"/>
        <end position="253"/>
    </location>
</feature>
<sequence length="361" mass="36588">MGCPADLAEPLHRGEGVVAIGVDVSADAVTAVVADGRGSVISSVERPVPRQCRADADRLAQEIGSAIQSLCAGLADDLSGEVSGAAALVVGVSVPGVVDENEGRVRRSETLGLQDAPLASLVRRSLSSQASGSPGLSGGLEVRLYQDAGCGAWAESQWGAAGRNCLYLEVGERISSAVLLGGAPVLGEGWAGQVGRILVPDPDWSGERARLEDVASVCAMVRRHTAGMLDDSAGSLGSGSAAPEPGGCDDASDESFAQCATGLESLLGAIASGDREARRVWDTGLDCLAELIAQGVGLLGPLDVVVNSELMRADEAAFLEPLRGRVADLVGDLPAPRLVAARLGATAPALGAAGRALADWK</sequence>
<dbReference type="SUPFAM" id="SSF53067">
    <property type="entry name" value="Actin-like ATPase domain"/>
    <property type="match status" value="1"/>
</dbReference>
<dbReference type="RefSeq" id="WP_308678867.1">
    <property type="nucleotide sequence ID" value="NZ_JAMZMF010000001.1"/>
</dbReference>
<feature type="compositionally biased region" description="Low complexity" evidence="2">
    <location>
        <begin position="232"/>
        <end position="242"/>
    </location>
</feature>
<accession>A0AAW8L9F9</accession>
<comment type="similarity">
    <text evidence="1">Belongs to the ROK (NagC/XylR) family.</text>
</comment>
<name>A0AAW8L9F9_9ACTO</name>
<dbReference type="AlphaFoldDB" id="A0AAW8L9F9"/>
<dbReference type="EMBL" id="JAMZMF010000001">
    <property type="protein sequence ID" value="MDR0176444.1"/>
    <property type="molecule type" value="Genomic_DNA"/>
</dbReference>